<organism evidence="2 3">
    <name type="scientific">Jiella flava</name>
    <dbReference type="NCBI Taxonomy" id="2816857"/>
    <lineage>
        <taxon>Bacteria</taxon>
        <taxon>Pseudomonadati</taxon>
        <taxon>Pseudomonadota</taxon>
        <taxon>Alphaproteobacteria</taxon>
        <taxon>Hyphomicrobiales</taxon>
        <taxon>Aurantimonadaceae</taxon>
        <taxon>Jiella</taxon>
    </lineage>
</organism>
<protein>
    <submittedName>
        <fullName evidence="2">Uncharacterized protein</fullName>
    </submittedName>
</protein>
<dbReference type="AlphaFoldDB" id="A0A939FW22"/>
<keyword evidence="3" id="KW-1185">Reference proteome</keyword>
<evidence type="ECO:0000313" key="3">
    <source>
        <dbReference type="Proteomes" id="UP000664122"/>
    </source>
</evidence>
<feature type="region of interest" description="Disordered" evidence="1">
    <location>
        <begin position="39"/>
        <end position="83"/>
    </location>
</feature>
<dbReference type="Proteomes" id="UP000664122">
    <property type="component" value="Unassembled WGS sequence"/>
</dbReference>
<comment type="caution">
    <text evidence="2">The sequence shown here is derived from an EMBL/GenBank/DDBJ whole genome shotgun (WGS) entry which is preliminary data.</text>
</comment>
<reference evidence="2" key="1">
    <citation type="submission" date="2021-03" db="EMBL/GenBank/DDBJ databases">
        <title>Whole genome sequence of Jiella sp. CQZ9-1.</title>
        <authorList>
            <person name="Tuo L."/>
        </authorList>
    </citation>
    <scope>NUCLEOTIDE SEQUENCE</scope>
    <source>
        <strain evidence="2">CQZ9-1</strain>
    </source>
</reference>
<accession>A0A939FW22</accession>
<sequence length="83" mass="9342">MRFTVTVRHRAVQASFRRFVEAALSRRLRMVGSATLRSLPSTSNLTETPEGRALLADPFAESASSGEDRRPDDKVAKKLKPWR</sequence>
<dbReference type="EMBL" id="JAFMPP010000002">
    <property type="protein sequence ID" value="MBO0661831.1"/>
    <property type="molecule type" value="Genomic_DNA"/>
</dbReference>
<evidence type="ECO:0000313" key="2">
    <source>
        <dbReference type="EMBL" id="MBO0661831.1"/>
    </source>
</evidence>
<dbReference type="RefSeq" id="WP_207256514.1">
    <property type="nucleotide sequence ID" value="NZ_JAFMPP010000002.1"/>
</dbReference>
<name>A0A939FW22_9HYPH</name>
<gene>
    <name evidence="2" type="ORF">J1C48_04520</name>
</gene>
<proteinExistence type="predicted"/>
<evidence type="ECO:0000256" key="1">
    <source>
        <dbReference type="SAM" id="MobiDB-lite"/>
    </source>
</evidence>
<feature type="compositionally biased region" description="Basic and acidic residues" evidence="1">
    <location>
        <begin position="66"/>
        <end position="76"/>
    </location>
</feature>